<dbReference type="GO" id="GO:0046872">
    <property type="term" value="F:metal ion binding"/>
    <property type="evidence" value="ECO:0007669"/>
    <property type="project" value="UniProtKB-KW"/>
</dbReference>
<evidence type="ECO:0000256" key="20">
    <source>
        <dbReference type="ARBA" id="ARBA00023264"/>
    </source>
</evidence>
<evidence type="ECO:0000256" key="17">
    <source>
        <dbReference type="ARBA" id="ARBA00023098"/>
    </source>
</evidence>
<dbReference type="EMBL" id="UOFO01000046">
    <property type="protein sequence ID" value="VAW84498.1"/>
    <property type="molecule type" value="Genomic_DNA"/>
</dbReference>
<organism evidence="23">
    <name type="scientific">hydrothermal vent metagenome</name>
    <dbReference type="NCBI Taxonomy" id="652676"/>
    <lineage>
        <taxon>unclassified sequences</taxon>
        <taxon>metagenomes</taxon>
        <taxon>ecological metagenomes</taxon>
    </lineage>
</organism>
<dbReference type="InterPro" id="IPR033718">
    <property type="entry name" value="DAGK_prok"/>
</dbReference>
<evidence type="ECO:0000256" key="9">
    <source>
        <dbReference type="ARBA" id="ARBA00022679"/>
    </source>
</evidence>
<accession>A0A3B0YUA9</accession>
<evidence type="ECO:0000256" key="16">
    <source>
        <dbReference type="ARBA" id="ARBA00022989"/>
    </source>
</evidence>
<evidence type="ECO:0000256" key="4">
    <source>
        <dbReference type="ARBA" id="ARBA00012133"/>
    </source>
</evidence>
<evidence type="ECO:0000256" key="14">
    <source>
        <dbReference type="ARBA" id="ARBA00022840"/>
    </source>
</evidence>
<dbReference type="PANTHER" id="PTHR34299">
    <property type="entry name" value="DIACYLGLYCEROL KINASE"/>
    <property type="match status" value="1"/>
</dbReference>
<dbReference type="InterPro" id="IPR000829">
    <property type="entry name" value="DAGK"/>
</dbReference>
<dbReference type="GO" id="GO:0005524">
    <property type="term" value="F:ATP binding"/>
    <property type="evidence" value="ECO:0007669"/>
    <property type="project" value="UniProtKB-KW"/>
</dbReference>
<evidence type="ECO:0000256" key="1">
    <source>
        <dbReference type="ARBA" id="ARBA00001946"/>
    </source>
</evidence>
<keyword evidence="7" id="KW-0444">Lipid biosynthesis</keyword>
<dbReference type="GO" id="GO:0004143">
    <property type="term" value="F:ATP-dependent diacylglycerol kinase activity"/>
    <property type="evidence" value="ECO:0007669"/>
    <property type="project" value="UniProtKB-EC"/>
</dbReference>
<feature type="transmembrane region" description="Helical" evidence="22">
    <location>
        <begin position="31"/>
        <end position="51"/>
    </location>
</feature>
<evidence type="ECO:0000256" key="19">
    <source>
        <dbReference type="ARBA" id="ARBA00023209"/>
    </source>
</evidence>
<dbReference type="AlphaFoldDB" id="A0A3B0YUA9"/>
<reference evidence="23" key="1">
    <citation type="submission" date="2018-06" db="EMBL/GenBank/DDBJ databases">
        <authorList>
            <person name="Zhirakovskaya E."/>
        </authorList>
    </citation>
    <scope>NUCLEOTIDE SEQUENCE</scope>
</reference>
<keyword evidence="11" id="KW-0479">Metal-binding</keyword>
<proteinExistence type="inferred from homology"/>
<evidence type="ECO:0000256" key="15">
    <source>
        <dbReference type="ARBA" id="ARBA00022842"/>
    </source>
</evidence>
<keyword evidence="12" id="KW-0547">Nucleotide-binding</keyword>
<dbReference type="Gene3D" id="1.10.287.3610">
    <property type="match status" value="1"/>
</dbReference>
<feature type="transmembrane region" description="Helical" evidence="22">
    <location>
        <begin position="57"/>
        <end position="77"/>
    </location>
</feature>
<evidence type="ECO:0000256" key="8">
    <source>
        <dbReference type="ARBA" id="ARBA00022519"/>
    </source>
</evidence>
<keyword evidence="19" id="KW-0594">Phospholipid biosynthesis</keyword>
<keyword evidence="10 22" id="KW-0812">Transmembrane</keyword>
<dbReference type="Pfam" id="PF01219">
    <property type="entry name" value="DAGK_prokar"/>
    <property type="match status" value="1"/>
</dbReference>
<evidence type="ECO:0000256" key="21">
    <source>
        <dbReference type="ARBA" id="ARBA00031546"/>
    </source>
</evidence>
<protein>
    <recommendedName>
        <fullName evidence="5">Diacylglycerol kinase</fullName>
        <ecNumber evidence="4">2.7.1.107</ecNumber>
    </recommendedName>
    <alternativeName>
        <fullName evidence="21">Diglyceride kinase</fullName>
    </alternativeName>
</protein>
<keyword evidence="17" id="KW-0443">Lipid metabolism</keyword>
<feature type="transmembrane region" description="Helical" evidence="22">
    <location>
        <begin position="98"/>
        <end position="119"/>
    </location>
</feature>
<keyword evidence="8" id="KW-0997">Cell inner membrane</keyword>
<evidence type="ECO:0000256" key="7">
    <source>
        <dbReference type="ARBA" id="ARBA00022516"/>
    </source>
</evidence>
<keyword evidence="14" id="KW-0067">ATP-binding</keyword>
<gene>
    <name evidence="23" type="ORF">MNBD_GAMMA16-1630</name>
</gene>
<evidence type="ECO:0000256" key="2">
    <source>
        <dbReference type="ARBA" id="ARBA00004429"/>
    </source>
</evidence>
<keyword evidence="6" id="KW-1003">Cell membrane</keyword>
<keyword evidence="13 23" id="KW-0418">Kinase</keyword>
<evidence type="ECO:0000256" key="5">
    <source>
        <dbReference type="ARBA" id="ARBA00017575"/>
    </source>
</evidence>
<evidence type="ECO:0000313" key="23">
    <source>
        <dbReference type="EMBL" id="VAW84498.1"/>
    </source>
</evidence>
<dbReference type="PANTHER" id="PTHR34299:SF1">
    <property type="entry name" value="DIACYLGLYCEROL KINASE"/>
    <property type="match status" value="1"/>
</dbReference>
<keyword evidence="9 23" id="KW-0808">Transferase</keyword>
<dbReference type="CDD" id="cd14264">
    <property type="entry name" value="DAGK_IM"/>
    <property type="match status" value="1"/>
</dbReference>
<sequence length="120" mass="13046">MRDVIKTEVQRLQGAAGYSWAGLKAAYQGEAAFRLEVLLSVIIVPLAFIVSDSAFEQGLLIAVWAMVLIVELLNSAIEAAIDRISLDRHELSGRAKDMGSAAVFIAVVNAVIVWFFVLIN</sequence>
<dbReference type="EC" id="2.7.1.107" evidence="4"/>
<evidence type="ECO:0000256" key="12">
    <source>
        <dbReference type="ARBA" id="ARBA00022741"/>
    </source>
</evidence>
<comment type="subcellular location">
    <subcellularLocation>
        <location evidence="2">Cell inner membrane</location>
        <topology evidence="2">Multi-pass membrane protein</topology>
    </subcellularLocation>
</comment>
<dbReference type="GO" id="GO:0005886">
    <property type="term" value="C:plasma membrane"/>
    <property type="evidence" value="ECO:0007669"/>
    <property type="project" value="UniProtKB-SubCell"/>
</dbReference>
<name>A0A3B0YUA9_9ZZZZ</name>
<evidence type="ECO:0000256" key="11">
    <source>
        <dbReference type="ARBA" id="ARBA00022723"/>
    </source>
</evidence>
<evidence type="ECO:0000256" key="6">
    <source>
        <dbReference type="ARBA" id="ARBA00022475"/>
    </source>
</evidence>
<evidence type="ECO:0000256" key="3">
    <source>
        <dbReference type="ARBA" id="ARBA00005967"/>
    </source>
</evidence>
<comment type="similarity">
    <text evidence="3">Belongs to the bacterial diacylglycerol kinase family.</text>
</comment>
<comment type="cofactor">
    <cofactor evidence="1">
        <name>Mg(2+)</name>
        <dbReference type="ChEBI" id="CHEBI:18420"/>
    </cofactor>
</comment>
<keyword evidence="20" id="KW-1208">Phospholipid metabolism</keyword>
<evidence type="ECO:0000256" key="22">
    <source>
        <dbReference type="SAM" id="Phobius"/>
    </source>
</evidence>
<keyword evidence="16 22" id="KW-1133">Transmembrane helix</keyword>
<evidence type="ECO:0000256" key="10">
    <source>
        <dbReference type="ARBA" id="ARBA00022692"/>
    </source>
</evidence>
<dbReference type="InterPro" id="IPR036945">
    <property type="entry name" value="DAGK_sf"/>
</dbReference>
<evidence type="ECO:0000256" key="13">
    <source>
        <dbReference type="ARBA" id="ARBA00022777"/>
    </source>
</evidence>
<keyword evidence="15" id="KW-0460">Magnesium</keyword>
<keyword evidence="18 22" id="KW-0472">Membrane</keyword>
<evidence type="ECO:0000256" key="18">
    <source>
        <dbReference type="ARBA" id="ARBA00023136"/>
    </source>
</evidence>
<dbReference type="GO" id="GO:0006654">
    <property type="term" value="P:phosphatidic acid biosynthetic process"/>
    <property type="evidence" value="ECO:0007669"/>
    <property type="project" value="InterPro"/>
</dbReference>